<dbReference type="Proteomes" id="UP001597110">
    <property type="component" value="Unassembled WGS sequence"/>
</dbReference>
<dbReference type="InterPro" id="IPR018062">
    <property type="entry name" value="HTH_AraC-typ_CS"/>
</dbReference>
<organism evidence="5 6">
    <name type="scientific">Lysobacter brunescens</name>
    <dbReference type="NCBI Taxonomy" id="262323"/>
    <lineage>
        <taxon>Bacteria</taxon>
        <taxon>Pseudomonadati</taxon>
        <taxon>Pseudomonadota</taxon>
        <taxon>Gammaproteobacteria</taxon>
        <taxon>Lysobacterales</taxon>
        <taxon>Lysobacteraceae</taxon>
        <taxon>Lysobacter</taxon>
    </lineage>
</organism>
<dbReference type="InterPro" id="IPR029062">
    <property type="entry name" value="Class_I_gatase-like"/>
</dbReference>
<dbReference type="RefSeq" id="WP_386822398.1">
    <property type="nucleotide sequence ID" value="NZ_JBHTIF010000001.1"/>
</dbReference>
<dbReference type="PROSITE" id="PS01124">
    <property type="entry name" value="HTH_ARAC_FAMILY_2"/>
    <property type="match status" value="1"/>
</dbReference>
<protein>
    <submittedName>
        <fullName evidence="5">GlxA family transcriptional regulator</fullName>
    </submittedName>
</protein>
<dbReference type="SMART" id="SM00342">
    <property type="entry name" value="HTH_ARAC"/>
    <property type="match status" value="1"/>
</dbReference>
<dbReference type="PANTHER" id="PTHR46796">
    <property type="entry name" value="HTH-TYPE TRANSCRIPTIONAL ACTIVATOR RHAS-RELATED"/>
    <property type="match status" value="1"/>
</dbReference>
<accession>A0ABW2Y9Y6</accession>
<dbReference type="EMBL" id="JBHTIF010000001">
    <property type="protein sequence ID" value="MFD0724753.1"/>
    <property type="molecule type" value="Genomic_DNA"/>
</dbReference>
<evidence type="ECO:0000313" key="6">
    <source>
        <dbReference type="Proteomes" id="UP001597110"/>
    </source>
</evidence>
<sequence length="328" mass="34577">MPDALPELQLIVLPGAHAAGVAVSLDILRAAATLAPGLTLPAPRWRVLSPDGGDIELAGGLRCPTTPMAEADTEVGIPVVPGLATESPDALECRLAQPDARAVGDDLARRLARGLPVAATCSSVFLLRDSGALAGRSVTTTWWLAQHLRRTAPGCRVDADRIVCVDGALVTAGAAMAQVDLMLHLLRGHGAALADAVARVLLLDARTAQSAYTLPALLANGDALVRRLVQRIEETLPRPPAVSALAEAFAMSPRTLSRRVRDATGQGPSALIQAVRLSRARRLLETTRMSIDQVAAAVGYEDATALRRLVRRRTGATPTRFRAQAEPR</sequence>
<comment type="caution">
    <text evidence="5">The sequence shown here is derived from an EMBL/GenBank/DDBJ whole genome shotgun (WGS) entry which is preliminary data.</text>
</comment>
<proteinExistence type="predicted"/>
<keyword evidence="3" id="KW-0804">Transcription</keyword>
<dbReference type="Pfam" id="PF12833">
    <property type="entry name" value="HTH_18"/>
    <property type="match status" value="1"/>
</dbReference>
<feature type="domain" description="HTH araC/xylS-type" evidence="4">
    <location>
        <begin position="226"/>
        <end position="324"/>
    </location>
</feature>
<dbReference type="PROSITE" id="PS00041">
    <property type="entry name" value="HTH_ARAC_FAMILY_1"/>
    <property type="match status" value="1"/>
</dbReference>
<dbReference type="Pfam" id="PF01965">
    <property type="entry name" value="DJ-1_PfpI"/>
    <property type="match status" value="1"/>
</dbReference>
<reference evidence="6" key="1">
    <citation type="journal article" date="2019" name="Int. J. Syst. Evol. Microbiol.">
        <title>The Global Catalogue of Microorganisms (GCM) 10K type strain sequencing project: providing services to taxonomists for standard genome sequencing and annotation.</title>
        <authorList>
            <consortium name="The Broad Institute Genomics Platform"/>
            <consortium name="The Broad Institute Genome Sequencing Center for Infectious Disease"/>
            <person name="Wu L."/>
            <person name="Ma J."/>
        </authorList>
    </citation>
    <scope>NUCLEOTIDE SEQUENCE [LARGE SCALE GENOMIC DNA]</scope>
    <source>
        <strain evidence="6">CCUG 55585</strain>
    </source>
</reference>
<name>A0ABW2Y9Y6_9GAMM</name>
<evidence type="ECO:0000259" key="4">
    <source>
        <dbReference type="PROSITE" id="PS01124"/>
    </source>
</evidence>
<dbReference type="SUPFAM" id="SSF46689">
    <property type="entry name" value="Homeodomain-like"/>
    <property type="match status" value="1"/>
</dbReference>
<gene>
    <name evidence="5" type="ORF">ACFQ0E_03990</name>
</gene>
<dbReference type="InterPro" id="IPR002818">
    <property type="entry name" value="DJ-1/PfpI"/>
</dbReference>
<keyword evidence="1" id="KW-0805">Transcription regulation</keyword>
<dbReference type="InterPro" id="IPR009057">
    <property type="entry name" value="Homeodomain-like_sf"/>
</dbReference>
<dbReference type="SUPFAM" id="SSF52317">
    <property type="entry name" value="Class I glutamine amidotransferase-like"/>
    <property type="match status" value="1"/>
</dbReference>
<keyword evidence="2" id="KW-0238">DNA-binding</keyword>
<evidence type="ECO:0000256" key="1">
    <source>
        <dbReference type="ARBA" id="ARBA00023015"/>
    </source>
</evidence>
<dbReference type="Gene3D" id="3.40.50.880">
    <property type="match status" value="1"/>
</dbReference>
<evidence type="ECO:0000256" key="3">
    <source>
        <dbReference type="ARBA" id="ARBA00023163"/>
    </source>
</evidence>
<dbReference type="Gene3D" id="1.10.10.60">
    <property type="entry name" value="Homeodomain-like"/>
    <property type="match status" value="1"/>
</dbReference>
<dbReference type="InterPro" id="IPR018060">
    <property type="entry name" value="HTH_AraC"/>
</dbReference>
<keyword evidence="6" id="KW-1185">Reference proteome</keyword>
<evidence type="ECO:0000256" key="2">
    <source>
        <dbReference type="ARBA" id="ARBA00023125"/>
    </source>
</evidence>
<evidence type="ECO:0000313" key="5">
    <source>
        <dbReference type="EMBL" id="MFD0724753.1"/>
    </source>
</evidence>
<dbReference type="InterPro" id="IPR050204">
    <property type="entry name" value="AraC_XylS_family_regulators"/>
</dbReference>